<reference evidence="3 4" key="1">
    <citation type="journal article" date="2019" name="Genome Biol. Evol.">
        <title>Insights into the evolution of the New World diploid cottons (Gossypium, subgenus Houzingenia) based on genome sequencing.</title>
        <authorList>
            <person name="Grover C.E."/>
            <person name="Arick M.A. 2nd"/>
            <person name="Thrash A."/>
            <person name="Conover J.L."/>
            <person name="Sanders W.S."/>
            <person name="Peterson D.G."/>
            <person name="Frelichowski J.E."/>
            <person name="Scheffler J.A."/>
            <person name="Scheffler B.E."/>
            <person name="Wendel J.F."/>
        </authorList>
    </citation>
    <scope>NUCLEOTIDE SEQUENCE [LARGE SCALE GENOMIC DNA]</scope>
    <source>
        <strain evidence="3">57</strain>
        <tissue evidence="3">Leaf</tissue>
    </source>
</reference>
<evidence type="ECO:0000313" key="3">
    <source>
        <dbReference type="EMBL" id="MBA0660768.1"/>
    </source>
</evidence>
<feature type="region of interest" description="Disordered" evidence="1">
    <location>
        <begin position="82"/>
        <end position="122"/>
    </location>
</feature>
<comment type="caution">
    <text evidence="3">The sequence shown here is derived from an EMBL/GenBank/DDBJ whole genome shotgun (WGS) entry which is preliminary data.</text>
</comment>
<evidence type="ECO:0000256" key="2">
    <source>
        <dbReference type="SAM" id="Phobius"/>
    </source>
</evidence>
<dbReference type="AlphaFoldDB" id="A0A7J8VD77"/>
<dbReference type="PANTHER" id="PTHR37756">
    <property type="entry name" value="TRANSMEMBRANE PROTEIN"/>
    <property type="match status" value="1"/>
</dbReference>
<dbReference type="OrthoDB" id="747994at2759"/>
<feature type="compositionally biased region" description="Polar residues" evidence="1">
    <location>
        <begin position="108"/>
        <end position="122"/>
    </location>
</feature>
<dbReference type="Proteomes" id="UP000593573">
    <property type="component" value="Unassembled WGS sequence"/>
</dbReference>
<evidence type="ECO:0000256" key="1">
    <source>
        <dbReference type="SAM" id="MobiDB-lite"/>
    </source>
</evidence>
<keyword evidence="2" id="KW-0812">Transmembrane</keyword>
<protein>
    <submittedName>
        <fullName evidence="3">Uncharacterized protein</fullName>
    </submittedName>
</protein>
<proteinExistence type="predicted"/>
<keyword evidence="4" id="KW-1185">Reference proteome</keyword>
<dbReference type="PANTHER" id="PTHR37756:SF1">
    <property type="entry name" value="TRANSMEMBRANE PROTEIN"/>
    <property type="match status" value="1"/>
</dbReference>
<sequence length="122" mass="13744">FKFSLVQVCIACLLPLFLVPIVNILPLLFDFIMGKIYRLLGWEYRKPERAPPACPYKPAAKLENNSKVSDWMGVTDIRIKTKEKGKRAKKENLHPTLVTPETEPGAPESSSKPFGMTNGKQD</sequence>
<accession>A0A7J8VD77</accession>
<feature type="transmembrane region" description="Helical" evidence="2">
    <location>
        <begin position="6"/>
        <end position="29"/>
    </location>
</feature>
<feature type="non-terminal residue" evidence="3">
    <location>
        <position position="122"/>
    </location>
</feature>
<dbReference type="EMBL" id="JABFAB010000009">
    <property type="protein sequence ID" value="MBA0660768.1"/>
    <property type="molecule type" value="Genomic_DNA"/>
</dbReference>
<keyword evidence="2" id="KW-0472">Membrane</keyword>
<evidence type="ECO:0000313" key="4">
    <source>
        <dbReference type="Proteomes" id="UP000593573"/>
    </source>
</evidence>
<name>A0A7J8VD77_9ROSI</name>
<organism evidence="3 4">
    <name type="scientific">Gossypium klotzschianum</name>
    <dbReference type="NCBI Taxonomy" id="34286"/>
    <lineage>
        <taxon>Eukaryota</taxon>
        <taxon>Viridiplantae</taxon>
        <taxon>Streptophyta</taxon>
        <taxon>Embryophyta</taxon>
        <taxon>Tracheophyta</taxon>
        <taxon>Spermatophyta</taxon>
        <taxon>Magnoliopsida</taxon>
        <taxon>eudicotyledons</taxon>
        <taxon>Gunneridae</taxon>
        <taxon>Pentapetalae</taxon>
        <taxon>rosids</taxon>
        <taxon>malvids</taxon>
        <taxon>Malvales</taxon>
        <taxon>Malvaceae</taxon>
        <taxon>Malvoideae</taxon>
        <taxon>Gossypium</taxon>
    </lineage>
</organism>
<gene>
    <name evidence="3" type="ORF">Goklo_012735</name>
</gene>
<keyword evidence="2" id="KW-1133">Transmembrane helix</keyword>